<dbReference type="Gene3D" id="1.10.260.40">
    <property type="entry name" value="lambda repressor-like DNA-binding domains"/>
    <property type="match status" value="1"/>
</dbReference>
<accession>A0A511R415</accession>
<dbReference type="InterPro" id="IPR010982">
    <property type="entry name" value="Lambda_DNA-bd_dom_sf"/>
</dbReference>
<dbReference type="PROSITE" id="PS50943">
    <property type="entry name" value="HTH_CROC1"/>
    <property type="match status" value="1"/>
</dbReference>
<name>A0A511R415_9DEIN</name>
<dbReference type="SUPFAM" id="SSF51306">
    <property type="entry name" value="LexA/Signal peptidase"/>
    <property type="match status" value="1"/>
</dbReference>
<dbReference type="RefSeq" id="WP_170148253.1">
    <property type="nucleotide sequence ID" value="NZ_BJXL01000090.1"/>
</dbReference>
<dbReference type="InterPro" id="IPR015927">
    <property type="entry name" value="Peptidase_S24_S26A/B/C"/>
</dbReference>
<gene>
    <name evidence="2" type="ORF">MHY01S_24710</name>
</gene>
<dbReference type="Pfam" id="PF01381">
    <property type="entry name" value="HTH_3"/>
    <property type="match status" value="1"/>
</dbReference>
<dbReference type="Pfam" id="PF00717">
    <property type="entry name" value="Peptidase_S24"/>
    <property type="match status" value="1"/>
</dbReference>
<dbReference type="InterPro" id="IPR039418">
    <property type="entry name" value="LexA-like"/>
</dbReference>
<protein>
    <recommendedName>
        <fullName evidence="1">HTH cro/C1-type domain-containing protein</fullName>
    </recommendedName>
</protein>
<evidence type="ECO:0000313" key="3">
    <source>
        <dbReference type="Proteomes" id="UP000321197"/>
    </source>
</evidence>
<dbReference type="InterPro" id="IPR001387">
    <property type="entry name" value="Cro/C1-type_HTH"/>
</dbReference>
<dbReference type="AlphaFoldDB" id="A0A511R415"/>
<evidence type="ECO:0000313" key="2">
    <source>
        <dbReference type="EMBL" id="GEM84305.1"/>
    </source>
</evidence>
<comment type="caution">
    <text evidence="2">The sequence shown here is derived from an EMBL/GenBank/DDBJ whole genome shotgun (WGS) entry which is preliminary data.</text>
</comment>
<sequence length="235" mass="25914">MYPHWATAIRQQRQRLGLSQTQVAQASGLLNQTEVSRLERGLIHPTLDLGAAKLRALLRVLGWNWPQFALATGLELDFAEGEALKRLERLEAELHFATFSVQATASAGHQNTPTSEGLVSIPLEDLRALGVRPENVRVFAVNGDCMVSESVRAMGQSIAPGDRVAVDTGRMPRAGDVVVAWDGLNEALLIKRYQEEGEHIVFYPARRSVPPVVRRRDDPVKIIGPVVWRGGPFRG</sequence>
<dbReference type="GO" id="GO:0003677">
    <property type="term" value="F:DNA binding"/>
    <property type="evidence" value="ECO:0007669"/>
    <property type="project" value="InterPro"/>
</dbReference>
<proteinExistence type="predicted"/>
<dbReference type="CDD" id="cd06529">
    <property type="entry name" value="S24_LexA-like"/>
    <property type="match status" value="1"/>
</dbReference>
<dbReference type="SUPFAM" id="SSF47413">
    <property type="entry name" value="lambda repressor-like DNA-binding domains"/>
    <property type="match status" value="1"/>
</dbReference>
<feature type="domain" description="HTH cro/C1-type" evidence="1">
    <location>
        <begin position="9"/>
        <end position="64"/>
    </location>
</feature>
<dbReference type="CDD" id="cd00093">
    <property type="entry name" value="HTH_XRE"/>
    <property type="match status" value="1"/>
</dbReference>
<dbReference type="EMBL" id="BJXL01000090">
    <property type="protein sequence ID" value="GEM84305.1"/>
    <property type="molecule type" value="Genomic_DNA"/>
</dbReference>
<reference evidence="2 3" key="1">
    <citation type="submission" date="2019-07" db="EMBL/GenBank/DDBJ databases">
        <title>Whole genome shotgun sequence of Meiothermus hypogaeus NBRC 106114.</title>
        <authorList>
            <person name="Hosoyama A."/>
            <person name="Uohara A."/>
            <person name="Ohji S."/>
            <person name="Ichikawa N."/>
        </authorList>
    </citation>
    <scope>NUCLEOTIDE SEQUENCE [LARGE SCALE GENOMIC DNA]</scope>
    <source>
        <strain evidence="2 3">NBRC 106114</strain>
    </source>
</reference>
<dbReference type="Proteomes" id="UP000321197">
    <property type="component" value="Unassembled WGS sequence"/>
</dbReference>
<organism evidence="2 3">
    <name type="scientific">Meiothermus hypogaeus NBRC 106114</name>
    <dbReference type="NCBI Taxonomy" id="1227553"/>
    <lineage>
        <taxon>Bacteria</taxon>
        <taxon>Thermotogati</taxon>
        <taxon>Deinococcota</taxon>
        <taxon>Deinococci</taxon>
        <taxon>Thermales</taxon>
        <taxon>Thermaceae</taxon>
        <taxon>Meiothermus</taxon>
    </lineage>
</organism>
<dbReference type="InterPro" id="IPR036286">
    <property type="entry name" value="LexA/Signal_pep-like_sf"/>
</dbReference>
<evidence type="ECO:0000259" key="1">
    <source>
        <dbReference type="PROSITE" id="PS50943"/>
    </source>
</evidence>
<dbReference type="Gene3D" id="2.10.109.10">
    <property type="entry name" value="Umud Fragment, subunit A"/>
    <property type="match status" value="1"/>
</dbReference>